<dbReference type="InterPro" id="IPR035965">
    <property type="entry name" value="PAS-like_dom_sf"/>
</dbReference>
<keyword evidence="9" id="KW-0472">Membrane</keyword>
<evidence type="ECO:0000256" key="8">
    <source>
        <dbReference type="SAM" id="MobiDB-lite"/>
    </source>
</evidence>
<accession>A0A1A6DXG8</accession>
<dbReference type="NCBIfam" id="TIGR00229">
    <property type="entry name" value="sensory_box"/>
    <property type="match status" value="1"/>
</dbReference>
<dbReference type="STRING" id="1101373.A9O67_01715"/>
<keyword evidence="6" id="KW-0418">Kinase</keyword>
<keyword evidence="9" id="KW-1133">Transmembrane helix</keyword>
<dbReference type="SMART" id="SM00304">
    <property type="entry name" value="HAMP"/>
    <property type="match status" value="1"/>
</dbReference>
<dbReference type="CDD" id="cd00082">
    <property type="entry name" value="HisKA"/>
    <property type="match status" value="1"/>
</dbReference>
<dbReference type="PROSITE" id="PS50112">
    <property type="entry name" value="PAS"/>
    <property type="match status" value="1"/>
</dbReference>
<proteinExistence type="predicted"/>
<evidence type="ECO:0000256" key="4">
    <source>
        <dbReference type="ARBA" id="ARBA00022553"/>
    </source>
</evidence>
<comment type="caution">
    <text evidence="14">The sequence shown here is derived from an EMBL/GenBank/DDBJ whole genome shotgun (WGS) entry which is preliminary data.</text>
</comment>
<dbReference type="GO" id="GO:0000155">
    <property type="term" value="F:phosphorelay sensor kinase activity"/>
    <property type="evidence" value="ECO:0007669"/>
    <property type="project" value="InterPro"/>
</dbReference>
<keyword evidence="7" id="KW-0175">Coiled coil</keyword>
<comment type="catalytic activity">
    <reaction evidence="1">
        <text>ATP + protein L-histidine = ADP + protein N-phospho-L-histidine.</text>
        <dbReference type="EC" id="2.7.13.3"/>
    </reaction>
</comment>
<dbReference type="SUPFAM" id="SSF47384">
    <property type="entry name" value="Homodimeric domain of signal transducing histidine kinase"/>
    <property type="match status" value="1"/>
</dbReference>
<dbReference type="Gene3D" id="6.10.340.10">
    <property type="match status" value="1"/>
</dbReference>
<dbReference type="InterPro" id="IPR000014">
    <property type="entry name" value="PAS"/>
</dbReference>
<evidence type="ECO:0000259" key="12">
    <source>
        <dbReference type="PROSITE" id="PS50113"/>
    </source>
</evidence>
<dbReference type="InterPro" id="IPR013656">
    <property type="entry name" value="PAS_4"/>
</dbReference>
<dbReference type="InterPro" id="IPR000700">
    <property type="entry name" value="PAS-assoc_C"/>
</dbReference>
<dbReference type="InterPro" id="IPR003661">
    <property type="entry name" value="HisK_dim/P_dom"/>
</dbReference>
<dbReference type="InterPro" id="IPR003594">
    <property type="entry name" value="HATPase_dom"/>
</dbReference>
<name>A0A1A6DXG8_9BURK</name>
<dbReference type="AlphaFoldDB" id="A0A1A6DXG8"/>
<evidence type="ECO:0000256" key="7">
    <source>
        <dbReference type="SAM" id="Coils"/>
    </source>
</evidence>
<evidence type="ECO:0000259" key="13">
    <source>
        <dbReference type="PROSITE" id="PS50885"/>
    </source>
</evidence>
<dbReference type="OrthoDB" id="9812260at2"/>
<dbReference type="InterPro" id="IPR036890">
    <property type="entry name" value="HATPase_C_sf"/>
</dbReference>
<gene>
    <name evidence="14" type="ORF">A9O67_01715</name>
</gene>
<evidence type="ECO:0000313" key="14">
    <source>
        <dbReference type="EMBL" id="OBS31371.1"/>
    </source>
</evidence>
<dbReference type="Gene3D" id="1.10.287.130">
    <property type="match status" value="1"/>
</dbReference>
<evidence type="ECO:0000256" key="1">
    <source>
        <dbReference type="ARBA" id="ARBA00000085"/>
    </source>
</evidence>
<dbReference type="CDD" id="cd00130">
    <property type="entry name" value="PAS"/>
    <property type="match status" value="1"/>
</dbReference>
<evidence type="ECO:0000259" key="11">
    <source>
        <dbReference type="PROSITE" id="PS50112"/>
    </source>
</evidence>
<dbReference type="SMART" id="SM00388">
    <property type="entry name" value="HisKA"/>
    <property type="match status" value="1"/>
</dbReference>
<dbReference type="InterPro" id="IPR004358">
    <property type="entry name" value="Sig_transdc_His_kin-like_C"/>
</dbReference>
<dbReference type="EMBL" id="LZDH01000034">
    <property type="protein sequence ID" value="OBS31371.1"/>
    <property type="molecule type" value="Genomic_DNA"/>
</dbReference>
<evidence type="ECO:0000259" key="10">
    <source>
        <dbReference type="PROSITE" id="PS50109"/>
    </source>
</evidence>
<evidence type="ECO:0000256" key="9">
    <source>
        <dbReference type="SAM" id="Phobius"/>
    </source>
</evidence>
<feature type="transmembrane region" description="Helical" evidence="9">
    <location>
        <begin position="12"/>
        <end position="35"/>
    </location>
</feature>
<feature type="domain" description="PAS" evidence="11">
    <location>
        <begin position="352"/>
        <end position="424"/>
    </location>
</feature>
<keyword evidence="5" id="KW-0808">Transferase</keyword>
<feature type="compositionally biased region" description="Basic and acidic residues" evidence="8">
    <location>
        <begin position="774"/>
        <end position="785"/>
    </location>
</feature>
<evidence type="ECO:0000256" key="2">
    <source>
        <dbReference type="ARBA" id="ARBA00004370"/>
    </source>
</evidence>
<dbReference type="Proteomes" id="UP000091969">
    <property type="component" value="Unassembled WGS sequence"/>
</dbReference>
<evidence type="ECO:0000313" key="15">
    <source>
        <dbReference type="Proteomes" id="UP000091969"/>
    </source>
</evidence>
<dbReference type="InterPro" id="IPR036097">
    <property type="entry name" value="HisK_dim/P_sf"/>
</dbReference>
<comment type="subcellular location">
    <subcellularLocation>
        <location evidence="2">Membrane</location>
    </subcellularLocation>
</comment>
<dbReference type="SUPFAM" id="SSF55785">
    <property type="entry name" value="PYP-like sensor domain (PAS domain)"/>
    <property type="match status" value="1"/>
</dbReference>
<sequence length="785" mass="85980">MNRRRTVPLRTVLIAQFALVIAVAIVALAVLMANWRLPQAREQQAQEQRRAAGLALLRVETDLDLAERTLRFLARLSAEDRPAPTAASSLRLQAIASEAAFLGLYDIAPDGHIRRGATTVARTRPDLRGYDLGNLPVLRAAAQRDGVAWSDQYLSPVVGEPVVALALRTEDGFWLAELSVDRLGDSALGLQALEGVHLLITDRAGEVIRSPDPTDRLHRRNLGHLPPLFDARLNGSAQGRLELAGLRLEGYALQLPRLGWVVFAGYPLEVAESAARGALWVTAVVAGLAALAALGTVSVSSAWVQRRLRTSIRFAEAVARGDYSQPLPDSRIEELARLEQGLADMVRQIRQREQQLRSIVDLGPTVAIQVYDRHTRILDWNPASEKILGFTRDQALGRRPLELYYTPEQQAQFEAILDELARSGGAYGPFEGEVQTSRGERRWIYSTTFPIPGPTADEPLFVCMDIDITELKRLEEELRVLNASLEEKVQHRTRSLTEANERLQRALDELRQAQAQLVQADKLAALGSLVAGVAHELNTPIGNALMAISTLRERAAGFAQRLDAGVRRSDVARLLEQIGTAEDIAERNLHRASELLRSFKQVAVDQTSTQRRIFDLRELVAELALTLQPTLKRTPYRLDIDIPPGITLDSYPGPWGQVLANLIQNAIVHAFEGRDHGTISVTAAADDESVILTVADDGRGMEAEVRARAFDPFFTTRLGRGGSGLGLHIVHNLVTGMLGGHIDLSSAPGCGTTFHIRCPRIAPRSPAGENPNPDGRDGAAADTRD</sequence>
<feature type="domain" description="HAMP" evidence="13">
    <location>
        <begin position="302"/>
        <end position="354"/>
    </location>
</feature>
<keyword evidence="15" id="KW-1185">Reference proteome</keyword>
<keyword evidence="9" id="KW-0812">Transmembrane</keyword>
<feature type="region of interest" description="Disordered" evidence="8">
    <location>
        <begin position="761"/>
        <end position="785"/>
    </location>
</feature>
<protein>
    <recommendedName>
        <fullName evidence="3">histidine kinase</fullName>
        <ecNumber evidence="3">2.7.13.3</ecNumber>
    </recommendedName>
</protein>
<reference evidence="14 15" key="1">
    <citation type="submission" date="2016-06" db="EMBL/GenBank/DDBJ databases">
        <title>Genome sequence of Tepidimonas fonticaldi PL17.</title>
        <authorList>
            <person name="Pinnaka A.K."/>
        </authorList>
    </citation>
    <scope>NUCLEOTIDE SEQUENCE [LARGE SCALE GENOMIC DNA]</scope>
    <source>
        <strain evidence="14 15">PL17</strain>
    </source>
</reference>
<dbReference type="Pfam" id="PF02518">
    <property type="entry name" value="HATPase_c"/>
    <property type="match status" value="1"/>
</dbReference>
<dbReference type="EC" id="2.7.13.3" evidence="3"/>
<dbReference type="Gene3D" id="3.30.450.20">
    <property type="entry name" value="PAS domain"/>
    <property type="match status" value="2"/>
</dbReference>
<feature type="coiled-coil region" evidence="7">
    <location>
        <begin position="464"/>
        <end position="523"/>
    </location>
</feature>
<evidence type="ECO:0000256" key="6">
    <source>
        <dbReference type="ARBA" id="ARBA00022777"/>
    </source>
</evidence>
<dbReference type="PANTHER" id="PTHR43065">
    <property type="entry name" value="SENSOR HISTIDINE KINASE"/>
    <property type="match status" value="1"/>
</dbReference>
<dbReference type="CDD" id="cd00075">
    <property type="entry name" value="HATPase"/>
    <property type="match status" value="1"/>
</dbReference>
<dbReference type="RefSeq" id="WP_068607489.1">
    <property type="nucleotide sequence ID" value="NZ_LZDH01000034.1"/>
</dbReference>
<dbReference type="SUPFAM" id="SSF55874">
    <property type="entry name" value="ATPase domain of HSP90 chaperone/DNA topoisomerase II/histidine kinase"/>
    <property type="match status" value="1"/>
</dbReference>
<dbReference type="InterPro" id="IPR003660">
    <property type="entry name" value="HAMP_dom"/>
</dbReference>
<dbReference type="SMART" id="SM00091">
    <property type="entry name" value="PAS"/>
    <property type="match status" value="1"/>
</dbReference>
<dbReference type="CDD" id="cd18773">
    <property type="entry name" value="PDC1_HK_sensor"/>
    <property type="match status" value="1"/>
</dbReference>
<dbReference type="GO" id="GO:0016020">
    <property type="term" value="C:membrane"/>
    <property type="evidence" value="ECO:0007669"/>
    <property type="project" value="UniProtKB-SubCell"/>
</dbReference>
<dbReference type="Gene3D" id="3.30.565.10">
    <property type="entry name" value="Histidine kinase-like ATPase, C-terminal domain"/>
    <property type="match status" value="1"/>
</dbReference>
<dbReference type="PROSITE" id="PS50109">
    <property type="entry name" value="HIS_KIN"/>
    <property type="match status" value="1"/>
</dbReference>
<evidence type="ECO:0000256" key="3">
    <source>
        <dbReference type="ARBA" id="ARBA00012438"/>
    </source>
</evidence>
<dbReference type="PRINTS" id="PR00344">
    <property type="entry name" value="BCTRLSENSOR"/>
</dbReference>
<keyword evidence="4" id="KW-0597">Phosphoprotein</keyword>
<dbReference type="CDD" id="cd06225">
    <property type="entry name" value="HAMP"/>
    <property type="match status" value="1"/>
</dbReference>
<dbReference type="PROSITE" id="PS50885">
    <property type="entry name" value="HAMP"/>
    <property type="match status" value="1"/>
</dbReference>
<dbReference type="Pfam" id="PF08448">
    <property type="entry name" value="PAS_4"/>
    <property type="match status" value="1"/>
</dbReference>
<feature type="domain" description="Histidine kinase" evidence="10">
    <location>
        <begin position="532"/>
        <end position="762"/>
    </location>
</feature>
<feature type="domain" description="PAC" evidence="12">
    <location>
        <begin position="428"/>
        <end position="480"/>
    </location>
</feature>
<evidence type="ECO:0000256" key="5">
    <source>
        <dbReference type="ARBA" id="ARBA00022679"/>
    </source>
</evidence>
<dbReference type="PROSITE" id="PS50113">
    <property type="entry name" value="PAC"/>
    <property type="match status" value="1"/>
</dbReference>
<organism evidence="14 15">
    <name type="scientific">Tepidimonas fonticaldi</name>
    <dbReference type="NCBI Taxonomy" id="1101373"/>
    <lineage>
        <taxon>Bacteria</taxon>
        <taxon>Pseudomonadati</taxon>
        <taxon>Pseudomonadota</taxon>
        <taxon>Betaproteobacteria</taxon>
        <taxon>Burkholderiales</taxon>
        <taxon>Tepidimonas</taxon>
    </lineage>
</organism>
<dbReference type="InterPro" id="IPR005467">
    <property type="entry name" value="His_kinase_dom"/>
</dbReference>
<dbReference type="SMART" id="SM00387">
    <property type="entry name" value="HATPase_c"/>
    <property type="match status" value="1"/>
</dbReference>